<reference evidence="3" key="2">
    <citation type="submission" date="2015-01" db="EMBL/GenBank/DDBJ databases">
        <title>Evolutionary Origins and Diversification of the Mycorrhizal Mutualists.</title>
        <authorList>
            <consortium name="DOE Joint Genome Institute"/>
            <consortium name="Mycorrhizal Genomics Consortium"/>
            <person name="Kohler A."/>
            <person name="Kuo A."/>
            <person name="Nagy L.G."/>
            <person name="Floudas D."/>
            <person name="Copeland A."/>
            <person name="Barry K.W."/>
            <person name="Cichocki N."/>
            <person name="Veneault-Fourrey C."/>
            <person name="LaButti K."/>
            <person name="Lindquist E.A."/>
            <person name="Lipzen A."/>
            <person name="Lundell T."/>
            <person name="Morin E."/>
            <person name="Murat C."/>
            <person name="Riley R."/>
            <person name="Ohm R."/>
            <person name="Sun H."/>
            <person name="Tunlid A."/>
            <person name="Henrissat B."/>
            <person name="Grigoriev I.V."/>
            <person name="Hibbett D.S."/>
            <person name="Martin F."/>
        </authorList>
    </citation>
    <scope>NUCLEOTIDE SEQUENCE [LARGE SCALE GENOMIC DNA]</scope>
    <source>
        <strain evidence="3">Marx 270</strain>
    </source>
</reference>
<organism evidence="2 3">
    <name type="scientific">Pisolithus tinctorius Marx 270</name>
    <dbReference type="NCBI Taxonomy" id="870435"/>
    <lineage>
        <taxon>Eukaryota</taxon>
        <taxon>Fungi</taxon>
        <taxon>Dikarya</taxon>
        <taxon>Basidiomycota</taxon>
        <taxon>Agaricomycotina</taxon>
        <taxon>Agaricomycetes</taxon>
        <taxon>Agaricomycetidae</taxon>
        <taxon>Boletales</taxon>
        <taxon>Sclerodermatineae</taxon>
        <taxon>Pisolithaceae</taxon>
        <taxon>Pisolithus</taxon>
    </lineage>
</organism>
<evidence type="ECO:0000313" key="3">
    <source>
        <dbReference type="Proteomes" id="UP000054217"/>
    </source>
</evidence>
<protein>
    <submittedName>
        <fullName evidence="2">Uncharacterized protein</fullName>
    </submittedName>
</protein>
<accession>A0A0C3KQU2</accession>
<gene>
    <name evidence="2" type="ORF">M404DRAFT_994552</name>
</gene>
<dbReference type="Proteomes" id="UP000054217">
    <property type="component" value="Unassembled WGS sequence"/>
</dbReference>
<evidence type="ECO:0000313" key="2">
    <source>
        <dbReference type="EMBL" id="KIO11872.1"/>
    </source>
</evidence>
<feature type="region of interest" description="Disordered" evidence="1">
    <location>
        <begin position="1"/>
        <end position="34"/>
    </location>
</feature>
<dbReference type="AlphaFoldDB" id="A0A0C3KQU2"/>
<dbReference type="HOGENOM" id="CLU_3088249_0_0_1"/>
<dbReference type="InParanoid" id="A0A0C3KQU2"/>
<keyword evidence="3" id="KW-1185">Reference proteome</keyword>
<proteinExistence type="predicted"/>
<evidence type="ECO:0000256" key="1">
    <source>
        <dbReference type="SAM" id="MobiDB-lite"/>
    </source>
</evidence>
<dbReference type="EMBL" id="KN831949">
    <property type="protein sequence ID" value="KIO11872.1"/>
    <property type="molecule type" value="Genomic_DNA"/>
</dbReference>
<sequence length="52" mass="5835">MSETKTSSASRKDSPRFRMVGDNGNTSMTDMRKPTTKIAHLSILFPALRHQV</sequence>
<name>A0A0C3KQU2_PISTI</name>
<reference evidence="2 3" key="1">
    <citation type="submission" date="2014-04" db="EMBL/GenBank/DDBJ databases">
        <authorList>
            <consortium name="DOE Joint Genome Institute"/>
            <person name="Kuo A."/>
            <person name="Kohler A."/>
            <person name="Costa M.D."/>
            <person name="Nagy L.G."/>
            <person name="Floudas D."/>
            <person name="Copeland A."/>
            <person name="Barry K.W."/>
            <person name="Cichocki N."/>
            <person name="Veneault-Fourrey C."/>
            <person name="LaButti K."/>
            <person name="Lindquist E.A."/>
            <person name="Lipzen A."/>
            <person name="Lundell T."/>
            <person name="Morin E."/>
            <person name="Murat C."/>
            <person name="Sun H."/>
            <person name="Tunlid A."/>
            <person name="Henrissat B."/>
            <person name="Grigoriev I.V."/>
            <person name="Hibbett D.S."/>
            <person name="Martin F."/>
            <person name="Nordberg H.P."/>
            <person name="Cantor M.N."/>
            <person name="Hua S.X."/>
        </authorList>
    </citation>
    <scope>NUCLEOTIDE SEQUENCE [LARGE SCALE GENOMIC DNA]</scope>
    <source>
        <strain evidence="2 3">Marx 270</strain>
    </source>
</reference>